<gene>
    <name evidence="3" type="ORF">AsAng_0064730</name>
</gene>
<dbReference type="EMBL" id="AP026869">
    <property type="protein sequence ID" value="BDS15689.1"/>
    <property type="molecule type" value="Genomic_DNA"/>
</dbReference>
<dbReference type="RefSeq" id="WP_264793725.1">
    <property type="nucleotide sequence ID" value="NZ_AP026869.1"/>
</dbReference>
<protein>
    <submittedName>
        <fullName evidence="3">Helix-turn-helix domain-containing protein</fullName>
    </submittedName>
</protein>
<dbReference type="Pfam" id="PF01381">
    <property type="entry name" value="HTH_3"/>
    <property type="match status" value="1"/>
</dbReference>
<sequence length="99" mass="11366">MELGKVIKQIRKQKRIPQGILAEQCGVSQTYLSQIENEKKEPTITVLKNIAQYLDTPLPIMFFLAIDEGDVKEEKKTQFNEFEPVIKGIIDKIFVNDTV</sequence>
<keyword evidence="1" id="KW-0238">DNA-binding</keyword>
<dbReference type="GO" id="GO:0003677">
    <property type="term" value="F:DNA binding"/>
    <property type="evidence" value="ECO:0007669"/>
    <property type="project" value="UniProtKB-KW"/>
</dbReference>
<feature type="domain" description="HTH cro/C1-type" evidence="2">
    <location>
        <begin position="7"/>
        <end position="61"/>
    </location>
</feature>
<keyword evidence="3" id="KW-0614">Plasmid</keyword>
<dbReference type="SMART" id="SM00530">
    <property type="entry name" value="HTH_XRE"/>
    <property type="match status" value="1"/>
</dbReference>
<evidence type="ECO:0000259" key="2">
    <source>
        <dbReference type="PROSITE" id="PS50943"/>
    </source>
</evidence>
<evidence type="ECO:0000313" key="4">
    <source>
        <dbReference type="Proteomes" id="UP001060919"/>
    </source>
</evidence>
<proteinExistence type="predicted"/>
<dbReference type="AlphaFoldDB" id="A0A915YM13"/>
<dbReference type="PROSITE" id="PS50943">
    <property type="entry name" value="HTH_CROC1"/>
    <property type="match status" value="1"/>
</dbReference>
<dbReference type="SUPFAM" id="SSF47413">
    <property type="entry name" value="lambda repressor-like DNA-binding domains"/>
    <property type="match status" value="1"/>
</dbReference>
<dbReference type="CDD" id="cd00093">
    <property type="entry name" value="HTH_XRE"/>
    <property type="match status" value="1"/>
</dbReference>
<dbReference type="PANTHER" id="PTHR46558:SF4">
    <property type="entry name" value="DNA-BIDING PHAGE PROTEIN"/>
    <property type="match status" value="1"/>
</dbReference>
<evidence type="ECO:0000256" key="1">
    <source>
        <dbReference type="ARBA" id="ARBA00023125"/>
    </source>
</evidence>
<name>A0A915YM13_9BACT</name>
<dbReference type="PANTHER" id="PTHR46558">
    <property type="entry name" value="TRACRIPTIONAL REGULATORY PROTEIN-RELATED-RELATED"/>
    <property type="match status" value="1"/>
</dbReference>
<evidence type="ECO:0000313" key="3">
    <source>
        <dbReference type="EMBL" id="BDS15689.1"/>
    </source>
</evidence>
<organism evidence="3 4">
    <name type="scientific">Aureispira anguillae</name>
    <dbReference type="NCBI Taxonomy" id="2864201"/>
    <lineage>
        <taxon>Bacteria</taxon>
        <taxon>Pseudomonadati</taxon>
        <taxon>Bacteroidota</taxon>
        <taxon>Saprospiria</taxon>
        <taxon>Saprospirales</taxon>
        <taxon>Saprospiraceae</taxon>
        <taxon>Aureispira</taxon>
    </lineage>
</organism>
<keyword evidence="4" id="KW-1185">Reference proteome</keyword>
<dbReference type="Gene3D" id="1.10.260.40">
    <property type="entry name" value="lambda repressor-like DNA-binding domains"/>
    <property type="match status" value="1"/>
</dbReference>
<dbReference type="KEGG" id="aup:AsAng_0064730"/>
<dbReference type="Proteomes" id="UP001060919">
    <property type="component" value="Plasmid pAUEb"/>
</dbReference>
<dbReference type="InterPro" id="IPR010982">
    <property type="entry name" value="Lambda_DNA-bd_dom_sf"/>
</dbReference>
<dbReference type="InterPro" id="IPR001387">
    <property type="entry name" value="Cro/C1-type_HTH"/>
</dbReference>
<accession>A0A915YM13</accession>
<geneLocation type="plasmid" evidence="3 4">
    <name>pAUEb</name>
</geneLocation>
<reference evidence="3" key="1">
    <citation type="submission" date="2022-09" db="EMBL/GenBank/DDBJ databases">
        <title>Aureispira anguillicida sp. nov., isolated from Leptocephalus of Japanese eel Anguilla japonica.</title>
        <authorList>
            <person name="Yuasa K."/>
            <person name="Mekata T."/>
            <person name="Ikunari K."/>
        </authorList>
    </citation>
    <scope>NUCLEOTIDE SEQUENCE</scope>
    <source>
        <strain evidence="3">EL160426</strain>
        <plasmid evidence="3">pAUEb</plasmid>
    </source>
</reference>